<evidence type="ECO:0000313" key="4">
    <source>
        <dbReference type="Proteomes" id="UP000826722"/>
    </source>
</evidence>
<evidence type="ECO:0000313" key="3">
    <source>
        <dbReference type="EMBL" id="BCM25312.1"/>
    </source>
</evidence>
<dbReference type="SUPFAM" id="SSF52266">
    <property type="entry name" value="SGNH hydrolase"/>
    <property type="match status" value="1"/>
</dbReference>
<feature type="chain" id="PRO_5034486095" evidence="1">
    <location>
        <begin position="21"/>
        <end position="212"/>
    </location>
</feature>
<dbReference type="KEGG" id="mpau:ZMTM_15710"/>
<dbReference type="GO" id="GO:0004622">
    <property type="term" value="F:phosphatidylcholine lysophospholipase activity"/>
    <property type="evidence" value="ECO:0007669"/>
    <property type="project" value="TreeGrafter"/>
</dbReference>
<feature type="signal peptide" evidence="1">
    <location>
        <begin position="1"/>
        <end position="20"/>
    </location>
</feature>
<evidence type="ECO:0000256" key="1">
    <source>
        <dbReference type="SAM" id="SignalP"/>
    </source>
</evidence>
<proteinExistence type="predicted"/>
<protein>
    <submittedName>
        <fullName evidence="3">Arylesterase</fullName>
    </submittedName>
</protein>
<gene>
    <name evidence="3" type="ORF">ZMTM_15710</name>
</gene>
<dbReference type="Proteomes" id="UP000826722">
    <property type="component" value="Chromosome"/>
</dbReference>
<name>A0A8D5G8X3_9PROT</name>
<organism evidence="3 4">
    <name type="scientific">Methyloradius palustris</name>
    <dbReference type="NCBI Taxonomy" id="2778876"/>
    <lineage>
        <taxon>Bacteria</taxon>
        <taxon>Pseudomonadati</taxon>
        <taxon>Pseudomonadota</taxon>
        <taxon>Betaproteobacteria</taxon>
        <taxon>Nitrosomonadales</taxon>
        <taxon>Methylophilaceae</taxon>
        <taxon>Methyloradius</taxon>
    </lineage>
</organism>
<dbReference type="RefSeq" id="WP_221763415.1">
    <property type="nucleotide sequence ID" value="NZ_AP024110.1"/>
</dbReference>
<dbReference type="InterPro" id="IPR051532">
    <property type="entry name" value="Ester_Hydrolysis_Enzymes"/>
</dbReference>
<dbReference type="InterPro" id="IPR013830">
    <property type="entry name" value="SGNH_hydro"/>
</dbReference>
<keyword evidence="1" id="KW-0732">Signal</keyword>
<keyword evidence="4" id="KW-1185">Reference proteome</keyword>
<sequence length="212" mass="23096">MKFRFLLVFLLLTMYSAANAATPTILVFGDSLSAAYGIPREQGWVNLLQQRLQKQASNIQVVNASISGETTAGGVSRIEATLKQHQPQLVIIELGANDGLQGLSLVDMQANLTTMITASQKYKATVMLAGMMIPPNYGMPYTQEFKATYEKLAKQYKLALVPFLLEGVAGNPALSIEDGLHPNVKGQLIVLENVWTVLKPTLLKVHLLKAAN</sequence>
<accession>A0A8D5G8X3</accession>
<feature type="domain" description="SGNH hydrolase-type esterase" evidence="2">
    <location>
        <begin position="27"/>
        <end position="187"/>
    </location>
</feature>
<dbReference type="InterPro" id="IPR036514">
    <property type="entry name" value="SGNH_hydro_sf"/>
</dbReference>
<dbReference type="PANTHER" id="PTHR30383">
    <property type="entry name" value="THIOESTERASE 1/PROTEASE 1/LYSOPHOSPHOLIPASE L1"/>
    <property type="match status" value="1"/>
</dbReference>
<dbReference type="Gene3D" id="3.40.50.1110">
    <property type="entry name" value="SGNH hydrolase"/>
    <property type="match status" value="1"/>
</dbReference>
<dbReference type="CDD" id="cd01822">
    <property type="entry name" value="Lysophospholipase_L1_like"/>
    <property type="match status" value="1"/>
</dbReference>
<dbReference type="AlphaFoldDB" id="A0A8D5G8X3"/>
<dbReference type="Pfam" id="PF13472">
    <property type="entry name" value="Lipase_GDSL_2"/>
    <property type="match status" value="1"/>
</dbReference>
<reference evidence="3" key="1">
    <citation type="journal article" date="2021" name="Arch. Microbiol.">
        <title>Methyloradius palustris gen. nov., sp. nov., a methanol-oxidizing bacterium isolated from snow.</title>
        <authorList>
            <person name="Miyadera T."/>
            <person name="Kojima H."/>
            <person name="Fukui M."/>
        </authorList>
    </citation>
    <scope>NUCLEOTIDE SEQUENCE</scope>
    <source>
        <strain evidence="3">Zm11</strain>
    </source>
</reference>
<dbReference type="EMBL" id="AP024110">
    <property type="protein sequence ID" value="BCM25312.1"/>
    <property type="molecule type" value="Genomic_DNA"/>
</dbReference>
<evidence type="ECO:0000259" key="2">
    <source>
        <dbReference type="Pfam" id="PF13472"/>
    </source>
</evidence>
<dbReference type="PANTHER" id="PTHR30383:SF24">
    <property type="entry name" value="THIOESTERASE 1_PROTEASE 1_LYSOPHOSPHOLIPASE L1"/>
    <property type="match status" value="1"/>
</dbReference>